<dbReference type="AlphaFoldDB" id="A0A564Z6Z3"/>
<feature type="region of interest" description="Disordered" evidence="1">
    <location>
        <begin position="200"/>
        <end position="233"/>
    </location>
</feature>
<protein>
    <submittedName>
        <fullName evidence="2">Uncharacterized protein</fullName>
    </submittedName>
</protein>
<dbReference type="Proteomes" id="UP000321570">
    <property type="component" value="Unassembled WGS sequence"/>
</dbReference>
<dbReference type="EMBL" id="CABIJS010000689">
    <property type="protein sequence ID" value="VUZ55196.1"/>
    <property type="molecule type" value="Genomic_DNA"/>
</dbReference>
<evidence type="ECO:0000313" key="2">
    <source>
        <dbReference type="EMBL" id="VUZ55196.1"/>
    </source>
</evidence>
<name>A0A564Z6Z3_HYMDI</name>
<feature type="compositionally biased region" description="Basic and acidic residues" evidence="1">
    <location>
        <begin position="200"/>
        <end position="224"/>
    </location>
</feature>
<proteinExistence type="predicted"/>
<reference evidence="2 3" key="1">
    <citation type="submission" date="2019-07" db="EMBL/GenBank/DDBJ databases">
        <authorList>
            <person name="Jastrzebski P J."/>
            <person name="Paukszto L."/>
            <person name="Jastrzebski P J."/>
        </authorList>
    </citation>
    <scope>NUCLEOTIDE SEQUENCE [LARGE SCALE GENOMIC DNA]</scope>
    <source>
        <strain evidence="2 3">WMS-il1</strain>
    </source>
</reference>
<evidence type="ECO:0000256" key="1">
    <source>
        <dbReference type="SAM" id="MobiDB-lite"/>
    </source>
</evidence>
<feature type="region of interest" description="Disordered" evidence="1">
    <location>
        <begin position="126"/>
        <end position="147"/>
    </location>
</feature>
<gene>
    <name evidence="2" type="ORF">WMSIL1_LOCUS13121</name>
</gene>
<keyword evidence="3" id="KW-1185">Reference proteome</keyword>
<accession>A0A564Z6Z3</accession>
<sequence>MPIWKLQPARLVHPKSGIAAAPIADHQIIHCGELTKSGNDMFNFNVVFFVGVHENEIFSMVVEENCDSDDIPLRLAHADHEISIIRQYFQDIGCQIYDIQTSLGESIDSSVSNCVRDYVQRPPGLKILEQEPEQSDKTKLKRKPISKTSVTKRNAVTLFHVPDVYKTSKGSSPNLMFITNEALSSDELLKMAGGKSHFDDLKRAKSVPEKKATSRHSERSEGKKTPLLPQSNHYLLGSLPNPQRKEIGFFHEISTCALKMVQMKLTEEQTKLGLSVDESGNPIIQAESPKKSKEFTRSQPSKMVKATRKRAGTSNISTIDVKSLEEIEMERKIKLKLLKDEAERVAFRLQLIRKVGVKMLTEFDKNVADFQDEVTKWIEKEHNDLKELIHRFEKYVLATIENGGYLKYQILVADDQTFANQENGNIFELRRLPTINPFEKPPEEHYLELDLIKSLSKLKNQVNRFADPFLSLFENAAFERTRNIKLNDLIIFIANFISKSPIEGLVRSMHVLQPSTCELLDERDYQELIDVFNFSGDIMNSVNDFAVSKEVTEEVLIQLQTNRVSGCVGIINAQLNEIFTKYVAKEVSIQQLLCDSQFHSLCERLISNFHIPRSK</sequence>
<feature type="region of interest" description="Disordered" evidence="1">
    <location>
        <begin position="280"/>
        <end position="310"/>
    </location>
</feature>
<organism evidence="2 3">
    <name type="scientific">Hymenolepis diminuta</name>
    <name type="common">Rat tapeworm</name>
    <dbReference type="NCBI Taxonomy" id="6216"/>
    <lineage>
        <taxon>Eukaryota</taxon>
        <taxon>Metazoa</taxon>
        <taxon>Spiralia</taxon>
        <taxon>Lophotrochozoa</taxon>
        <taxon>Platyhelminthes</taxon>
        <taxon>Cestoda</taxon>
        <taxon>Eucestoda</taxon>
        <taxon>Cyclophyllidea</taxon>
        <taxon>Hymenolepididae</taxon>
        <taxon>Hymenolepis</taxon>
    </lineage>
</organism>
<evidence type="ECO:0000313" key="3">
    <source>
        <dbReference type="Proteomes" id="UP000321570"/>
    </source>
</evidence>